<dbReference type="PROSITE" id="PS50110">
    <property type="entry name" value="RESPONSE_REGULATORY"/>
    <property type="match status" value="1"/>
</dbReference>
<sequence length="160" mass="16578">MLSAVDRLFPPSPAMAYLGDGLPDCRDKLASKRVLVVEDEALVSMLMEDELRDARAEILGPVPSVENALQLVEAAVSDGGISAAVLDINLGGQHVAPLADRLAALGVPFLFATGYGVNHDTGGYGRAPVLEKPFDAGRLVATVAELTFTGADAAAPLPGR</sequence>
<dbReference type="SMART" id="SM00448">
    <property type="entry name" value="REC"/>
    <property type="match status" value="1"/>
</dbReference>
<evidence type="ECO:0000256" key="1">
    <source>
        <dbReference type="PROSITE-ProRule" id="PRU00169"/>
    </source>
</evidence>
<evidence type="ECO:0000259" key="2">
    <source>
        <dbReference type="PROSITE" id="PS50110"/>
    </source>
</evidence>
<dbReference type="InterPro" id="IPR011006">
    <property type="entry name" value="CheY-like_superfamily"/>
</dbReference>
<accession>A0ABP3RIY9</accession>
<dbReference type="InterPro" id="IPR001789">
    <property type="entry name" value="Sig_transdc_resp-reg_receiver"/>
</dbReference>
<organism evidence="3 4">
    <name type="scientific">Craurococcus roseus</name>
    <dbReference type="NCBI Taxonomy" id="77585"/>
    <lineage>
        <taxon>Bacteria</taxon>
        <taxon>Pseudomonadati</taxon>
        <taxon>Pseudomonadota</taxon>
        <taxon>Alphaproteobacteria</taxon>
        <taxon>Acetobacterales</taxon>
        <taxon>Acetobacteraceae</taxon>
        <taxon>Craurococcus</taxon>
    </lineage>
</organism>
<dbReference type="SUPFAM" id="SSF52172">
    <property type="entry name" value="CheY-like"/>
    <property type="match status" value="1"/>
</dbReference>
<reference evidence="4" key="1">
    <citation type="journal article" date="2019" name="Int. J. Syst. Evol. Microbiol.">
        <title>The Global Catalogue of Microorganisms (GCM) 10K type strain sequencing project: providing services to taxonomists for standard genome sequencing and annotation.</title>
        <authorList>
            <consortium name="The Broad Institute Genomics Platform"/>
            <consortium name="The Broad Institute Genome Sequencing Center for Infectious Disease"/>
            <person name="Wu L."/>
            <person name="Ma J."/>
        </authorList>
    </citation>
    <scope>NUCLEOTIDE SEQUENCE [LARGE SCALE GENOMIC DNA]</scope>
    <source>
        <strain evidence="4">JCM 9933</strain>
    </source>
</reference>
<keyword evidence="1" id="KW-0597">Phosphoprotein</keyword>
<feature type="modified residue" description="4-aspartylphosphate" evidence="1">
    <location>
        <position position="87"/>
    </location>
</feature>
<evidence type="ECO:0000313" key="4">
    <source>
        <dbReference type="Proteomes" id="UP001501588"/>
    </source>
</evidence>
<gene>
    <name evidence="3" type="ORF">GCM10009416_51560</name>
</gene>
<feature type="domain" description="Response regulatory" evidence="2">
    <location>
        <begin position="33"/>
        <end position="147"/>
    </location>
</feature>
<keyword evidence="4" id="KW-1185">Reference proteome</keyword>
<name>A0ABP3RIY9_9PROT</name>
<comment type="caution">
    <text evidence="3">The sequence shown here is derived from an EMBL/GenBank/DDBJ whole genome shotgun (WGS) entry which is preliminary data.</text>
</comment>
<dbReference type="EMBL" id="BAAAFZ010000125">
    <property type="protein sequence ID" value="GAA0608452.1"/>
    <property type="molecule type" value="Genomic_DNA"/>
</dbReference>
<dbReference type="Proteomes" id="UP001501588">
    <property type="component" value="Unassembled WGS sequence"/>
</dbReference>
<protein>
    <recommendedName>
        <fullName evidence="2">Response regulatory domain-containing protein</fullName>
    </recommendedName>
</protein>
<evidence type="ECO:0000313" key="3">
    <source>
        <dbReference type="EMBL" id="GAA0608452.1"/>
    </source>
</evidence>
<proteinExistence type="predicted"/>
<dbReference type="Gene3D" id="3.40.50.2300">
    <property type="match status" value="1"/>
</dbReference>